<feature type="domain" description="Ig-like" evidence="7">
    <location>
        <begin position="895"/>
        <end position="983"/>
    </location>
</feature>
<keyword evidence="9" id="KW-1185">Reference proteome</keyword>
<feature type="domain" description="Ig-like" evidence="7">
    <location>
        <begin position="306"/>
        <end position="392"/>
    </location>
</feature>
<dbReference type="FunFam" id="2.60.40.10:FF:000211">
    <property type="entry name" value="Obscurin-like protein 1"/>
    <property type="match status" value="4"/>
</dbReference>
<evidence type="ECO:0000256" key="5">
    <source>
        <dbReference type="ARBA" id="ARBA00023157"/>
    </source>
</evidence>
<evidence type="ECO:0000256" key="2">
    <source>
        <dbReference type="ARBA" id="ARBA00022490"/>
    </source>
</evidence>
<feature type="domain" description="Ig-like" evidence="7">
    <location>
        <begin position="1602"/>
        <end position="1674"/>
    </location>
</feature>
<evidence type="ECO:0000256" key="1">
    <source>
        <dbReference type="ARBA" id="ARBA00004496"/>
    </source>
</evidence>
<dbReference type="Pfam" id="PF13927">
    <property type="entry name" value="Ig_3"/>
    <property type="match status" value="1"/>
</dbReference>
<dbReference type="Proteomes" id="UP000472267">
    <property type="component" value="Chromosome 16"/>
</dbReference>
<feature type="domain" description="Ig-like" evidence="7">
    <location>
        <begin position="112"/>
        <end position="199"/>
    </location>
</feature>
<feature type="domain" description="Ig-like" evidence="7">
    <location>
        <begin position="815"/>
        <end position="889"/>
    </location>
</feature>
<keyword evidence="6" id="KW-0393">Immunoglobulin domain</keyword>
<dbReference type="SUPFAM" id="SSF48726">
    <property type="entry name" value="Immunoglobulin"/>
    <property type="match status" value="17"/>
</dbReference>
<dbReference type="FunFam" id="2.60.40.10:FF:001752">
    <property type="entry name" value="obscurin-like isoform X3"/>
    <property type="match status" value="1"/>
</dbReference>
<dbReference type="SMART" id="SM00409">
    <property type="entry name" value="IG"/>
    <property type="match status" value="15"/>
</dbReference>
<feature type="domain" description="Ig-like" evidence="7">
    <location>
        <begin position="209"/>
        <end position="297"/>
    </location>
</feature>
<dbReference type="FunFam" id="2.60.40.10:FF:000393">
    <property type="entry name" value="Putative obscurin-like protein 1"/>
    <property type="match status" value="1"/>
</dbReference>
<feature type="domain" description="Ig-like" evidence="7">
    <location>
        <begin position="1514"/>
        <end position="1600"/>
    </location>
</feature>
<dbReference type="PANTHER" id="PTHR35971:SF5">
    <property type="entry name" value="OBSCURIN LIKE CYTOSKELETAL ADAPTOR 1"/>
    <property type="match status" value="1"/>
</dbReference>
<keyword evidence="4" id="KW-0677">Repeat</keyword>
<dbReference type="SMART" id="SM00408">
    <property type="entry name" value="IGc2"/>
    <property type="match status" value="11"/>
</dbReference>
<evidence type="ECO:0000256" key="3">
    <source>
        <dbReference type="ARBA" id="ARBA00022553"/>
    </source>
</evidence>
<feature type="domain" description="Ig-like" evidence="7">
    <location>
        <begin position="707"/>
        <end position="785"/>
    </location>
</feature>
<reference evidence="8" key="1">
    <citation type="submission" date="2019-06" db="EMBL/GenBank/DDBJ databases">
        <authorList>
            <consortium name="Wellcome Sanger Institute Data Sharing"/>
        </authorList>
    </citation>
    <scope>NUCLEOTIDE SEQUENCE [LARGE SCALE GENOMIC DNA]</scope>
</reference>
<dbReference type="InterPro" id="IPR013783">
    <property type="entry name" value="Ig-like_fold"/>
</dbReference>
<dbReference type="PANTHER" id="PTHR35971">
    <property type="entry name" value="SI:DKEY-31G6.6"/>
    <property type="match status" value="1"/>
</dbReference>
<dbReference type="GO" id="GO:0005737">
    <property type="term" value="C:cytoplasm"/>
    <property type="evidence" value="ECO:0007669"/>
    <property type="project" value="UniProtKB-SubCell"/>
</dbReference>
<dbReference type="FunFam" id="2.60.40.10:FF:000502">
    <property type="entry name" value="obscurin-like protein 1 isoform X2"/>
    <property type="match status" value="1"/>
</dbReference>
<reference evidence="8" key="3">
    <citation type="submission" date="2025-09" db="UniProtKB">
        <authorList>
            <consortium name="Ensembl"/>
        </authorList>
    </citation>
    <scope>IDENTIFICATION</scope>
</reference>
<dbReference type="CDD" id="cd00096">
    <property type="entry name" value="Ig"/>
    <property type="match status" value="2"/>
</dbReference>
<evidence type="ECO:0000259" key="7">
    <source>
        <dbReference type="PROSITE" id="PS50835"/>
    </source>
</evidence>
<dbReference type="Gene3D" id="2.60.40.10">
    <property type="entry name" value="Immunoglobulins"/>
    <property type="match status" value="18"/>
</dbReference>
<keyword evidence="3" id="KW-0597">Phosphoprotein</keyword>
<dbReference type="InterPro" id="IPR003961">
    <property type="entry name" value="FN3_dom"/>
</dbReference>
<dbReference type="SUPFAM" id="SSF49265">
    <property type="entry name" value="Fibronectin type III"/>
    <property type="match status" value="1"/>
</dbReference>
<dbReference type="InterPro" id="IPR003599">
    <property type="entry name" value="Ig_sub"/>
</dbReference>
<dbReference type="InterPro" id="IPR036179">
    <property type="entry name" value="Ig-like_dom_sf"/>
</dbReference>
<dbReference type="OMA" id="KAEVRWY"/>
<keyword evidence="2" id="KW-0963">Cytoplasm</keyword>
<sequence length="1698" mass="190326">MDVFGGAPRFFAYPRPVVVQSGTDAVLKCQIGGDPRPAVIWERNNEKIDPQGRYRVFEDGNVYNLIISAVVSEDSGQYICKAKNSIGETYAAATLKVEGEAQEMELREENKPLFLIKPLSTRVGRGEDAVFSCKLWGNPRPEVAWEKDGRKLNEIFESTHFSVGYQDGGWFQLKIFKTRAPDGGVYTCKARNEFGEALAGAVLLVDAGPGHEEEGNRNVKMFAVTEGKHAKFRCFVTGKPKPEILWRKDGRLILSGRRYLLYEDREGYFTLKVLYCKQKDNGVYVCAASNTAGQTLSAVHLSVKEPPVRFKQPLIDLEVWERDLAVLECEVPEDSVPITWYLEDRRLQPGAKYGMEEWGTKRRLTIRDIGVDDDGIYLCEMPDGGRSIAEVAVKGTILRKLPRKVDVLEGENAAFCVEVEKEEMDIHWYKDGMELRETHQTILKSFGRTHILVFVNTMPQDSGLVTFLVGRSKTSSQLRVKGEVSHQKSNANRVLHKAMFTRKQPLLSWVPAQDTRKNPPSGYVLERQEVGTGSQEWLQCLTTDSATSVEILGDSVPCEADYRFRICSVNKYGKSNNVEFPRTVHLVPVARIQAPLQDALVPEGQDGIFSIELSASVIGTWFLNGIQLQEDERFSMRRSRTHQSLRIRGVRDTDNGAEITFIAYGIRDSAALYIQGMYELTIVIDIYQFLTPQYEKLSIVSVKFAAPLVKFSPLSEMDRNKFVEMGNPIVLYCELSDPAAPVHWYKNGVELQTVEGLHIQSEGTMRRIVIQSAEYAHSGVYCCDAIDDVIRFNVEVEGEWIEFLTIHAVFQRDYLHCHLYSFLCSCLQKNTIPVTVPVCWYKDGKKLLLQSGWDTQSNATSRKLIIPAAELLHSGLYSCETSDDTVHFTVDIKAPPVTITTLCEAERNKSVEVGEPIALQCEISDPKADVTWYKDGIKLHEADGQDILAEGSVRALTFQSVTLSHAGTYCCRTTDDAVQFHVDVKALPSKFSELEESDRIKSVHEGAPIRLSCQLSDDPSAHVDWSKDGLQLLPQNNVELQTDGLTRTLLIPSAESVHAGTYECSTPDDTVTFNVDVQGDSFLFFGTCVVCFVLRTWKDWLESVSDPLAQVSWSKDEVELFCKTGLDMKRDGALRKLMIHSAKVSDSGHYNCKLDDDVVTFHVDVEAPPVTFVDIPEKDLYQSVVEKEQLVLSCQVSRADGLVQWYKDGSELHSSSNVSMQAEGTDRTLIIRSSQLSDTGTYTCRAGDNILIFKEDVHLDRHVPEEIILSCELSRPNGVVSWYKDGQKLQESENIKLKIEGPYRRLKIIIAPLDGLIGQSFSHAQISWITEPPVRFVRPRKTASKVEKMVGETLSVTLCAILSCERANVRWLKDGQLLNEDNIHISSEGNTHKLTINPLQLSDSGEYVCDASTDEMFFSLLVKEMKVKFVRQLENVVSVKGSSLTLFCEVNKPKGDVQWLKGGQEITPNRRHTIRAQGRERSFTIHQLVDEDAGEYSCETTDDRTSATVTVETPRVVEFVAELRNITVCEGEDAVFKCVVSLADTKLVWRLNDKQVALNERAVISSNGLCHMLCINNCMVSDSGRVTADAEGLVSEAELQVQGEFLPLPLTLKCHTDEATLEVEVSLESDELQWMRQGVLIHPGAKYTLSHRGRKHTLTIHKLAMSDRGTYSCRGFCIDTQSINHPGNITSGVCVLEL</sequence>
<comment type="subcellular location">
    <subcellularLocation>
        <location evidence="1">Cytoplasm</location>
    </subcellularLocation>
</comment>
<dbReference type="Pfam" id="PF07679">
    <property type="entry name" value="I-set"/>
    <property type="match status" value="13"/>
</dbReference>
<dbReference type="FunFam" id="2.60.40.10:FF:000464">
    <property type="entry name" value="Putative obscurin-like protein 1"/>
    <property type="match status" value="1"/>
</dbReference>
<evidence type="ECO:0000313" key="8">
    <source>
        <dbReference type="Ensembl" id="ENSSFAP00005039253.1"/>
    </source>
</evidence>
<proteinExistence type="predicted"/>
<feature type="domain" description="Ig-like" evidence="7">
    <location>
        <begin position="1425"/>
        <end position="1510"/>
    </location>
</feature>
<protein>
    <submittedName>
        <fullName evidence="8">Obscurin like cytoskeletal adaptor 1b</fullName>
    </submittedName>
</protein>
<reference evidence="8" key="2">
    <citation type="submission" date="2025-08" db="UniProtKB">
        <authorList>
            <consortium name="Ensembl"/>
        </authorList>
    </citation>
    <scope>IDENTIFICATION</scope>
</reference>
<dbReference type="InParanoid" id="A0A672IC15"/>
<dbReference type="CDD" id="cd00063">
    <property type="entry name" value="FN3"/>
    <property type="match status" value="1"/>
</dbReference>
<dbReference type="PROSITE" id="PS50835">
    <property type="entry name" value="IG_LIKE"/>
    <property type="match status" value="14"/>
</dbReference>
<keyword evidence="5" id="KW-1015">Disulfide bond</keyword>
<evidence type="ECO:0000256" key="6">
    <source>
        <dbReference type="ARBA" id="ARBA00023319"/>
    </source>
</evidence>
<feature type="domain" description="Ig-like" evidence="7">
    <location>
        <begin position="8"/>
        <end position="96"/>
    </location>
</feature>
<feature type="domain" description="Ig-like" evidence="7">
    <location>
        <begin position="1332"/>
        <end position="1419"/>
    </location>
</feature>
<feature type="domain" description="Ig-like" evidence="7">
    <location>
        <begin position="1078"/>
        <end position="1166"/>
    </location>
</feature>
<dbReference type="InterPro" id="IPR007110">
    <property type="entry name" value="Ig-like_dom"/>
</dbReference>
<feature type="domain" description="Ig-like" evidence="7">
    <location>
        <begin position="988"/>
        <end position="1074"/>
    </location>
</feature>
<organism evidence="8 9">
    <name type="scientific">Salarias fasciatus</name>
    <name type="common">Jewelled blenny</name>
    <name type="synonym">Blennius fasciatus</name>
    <dbReference type="NCBI Taxonomy" id="181472"/>
    <lineage>
        <taxon>Eukaryota</taxon>
        <taxon>Metazoa</taxon>
        <taxon>Chordata</taxon>
        <taxon>Craniata</taxon>
        <taxon>Vertebrata</taxon>
        <taxon>Euteleostomi</taxon>
        <taxon>Actinopterygii</taxon>
        <taxon>Neopterygii</taxon>
        <taxon>Teleostei</taxon>
        <taxon>Neoteleostei</taxon>
        <taxon>Acanthomorphata</taxon>
        <taxon>Ovalentaria</taxon>
        <taxon>Blenniimorphae</taxon>
        <taxon>Blenniiformes</taxon>
        <taxon>Blennioidei</taxon>
        <taxon>Blenniidae</taxon>
        <taxon>Salariinae</taxon>
        <taxon>Salarias</taxon>
    </lineage>
</organism>
<dbReference type="FunFam" id="2.60.40.10:FF:001084">
    <property type="entry name" value="obscurin-like isoform X3"/>
    <property type="match status" value="2"/>
</dbReference>
<feature type="domain" description="Ig-like" evidence="7">
    <location>
        <begin position="1168"/>
        <end position="1246"/>
    </location>
</feature>
<dbReference type="InterPro" id="IPR052385">
    <property type="entry name" value="Obscurin/Obscurin-like_Reg"/>
</dbReference>
<evidence type="ECO:0000313" key="9">
    <source>
        <dbReference type="Proteomes" id="UP000472267"/>
    </source>
</evidence>
<dbReference type="InterPro" id="IPR013098">
    <property type="entry name" value="Ig_I-set"/>
</dbReference>
<accession>A0A672IC15</accession>
<dbReference type="InterPro" id="IPR036116">
    <property type="entry name" value="FN3_sf"/>
</dbReference>
<dbReference type="Ensembl" id="ENSSFAT00005040705.1">
    <property type="protein sequence ID" value="ENSSFAP00005039253.1"/>
    <property type="gene ID" value="ENSSFAG00005019635.1"/>
</dbReference>
<dbReference type="InterPro" id="IPR003598">
    <property type="entry name" value="Ig_sub2"/>
</dbReference>
<evidence type="ECO:0000256" key="4">
    <source>
        <dbReference type="ARBA" id="ARBA00022737"/>
    </source>
</evidence>
<dbReference type="FunFam" id="2.60.40.10:FF:002120">
    <property type="entry name" value="obscurin-like isoform X3"/>
    <property type="match status" value="1"/>
</dbReference>
<name>A0A672IC15_SALFA</name>